<dbReference type="PANTHER" id="PTHR45436">
    <property type="entry name" value="SENSOR HISTIDINE KINASE YKOH"/>
    <property type="match status" value="1"/>
</dbReference>
<feature type="transmembrane region" description="Helical" evidence="11">
    <location>
        <begin position="12"/>
        <end position="36"/>
    </location>
</feature>
<dbReference type="InterPro" id="IPR003661">
    <property type="entry name" value="HisK_dim/P_dom"/>
</dbReference>
<feature type="transmembrane region" description="Helical" evidence="11">
    <location>
        <begin position="162"/>
        <end position="181"/>
    </location>
</feature>
<dbReference type="SUPFAM" id="SSF55874">
    <property type="entry name" value="ATPase domain of HSP90 chaperone/DNA topoisomerase II/histidine kinase"/>
    <property type="match status" value="1"/>
</dbReference>
<evidence type="ECO:0000256" key="3">
    <source>
        <dbReference type="ARBA" id="ARBA00012438"/>
    </source>
</evidence>
<dbReference type="SUPFAM" id="SSF158472">
    <property type="entry name" value="HAMP domain-like"/>
    <property type="match status" value="1"/>
</dbReference>
<evidence type="ECO:0000256" key="11">
    <source>
        <dbReference type="SAM" id="Phobius"/>
    </source>
</evidence>
<evidence type="ECO:0000256" key="1">
    <source>
        <dbReference type="ARBA" id="ARBA00000085"/>
    </source>
</evidence>
<evidence type="ECO:0000259" key="13">
    <source>
        <dbReference type="PROSITE" id="PS50885"/>
    </source>
</evidence>
<dbReference type="SMART" id="SM00304">
    <property type="entry name" value="HAMP"/>
    <property type="match status" value="1"/>
</dbReference>
<evidence type="ECO:0000256" key="7">
    <source>
        <dbReference type="ARBA" id="ARBA00022777"/>
    </source>
</evidence>
<evidence type="ECO:0000259" key="12">
    <source>
        <dbReference type="PROSITE" id="PS50109"/>
    </source>
</evidence>
<proteinExistence type="predicted"/>
<dbReference type="EMBL" id="UOEC01000151">
    <property type="protein sequence ID" value="VAV98086.1"/>
    <property type="molecule type" value="Genomic_DNA"/>
</dbReference>
<dbReference type="CDD" id="cd00082">
    <property type="entry name" value="HisKA"/>
    <property type="match status" value="1"/>
</dbReference>
<evidence type="ECO:0000313" key="14">
    <source>
        <dbReference type="EMBL" id="VAV98086.1"/>
    </source>
</evidence>
<dbReference type="InterPro" id="IPR005467">
    <property type="entry name" value="His_kinase_dom"/>
</dbReference>
<keyword evidence="10 11" id="KW-0472">Membrane</keyword>
<evidence type="ECO:0000256" key="6">
    <source>
        <dbReference type="ARBA" id="ARBA00022692"/>
    </source>
</evidence>
<dbReference type="CDD" id="cd00075">
    <property type="entry name" value="HATPase"/>
    <property type="match status" value="1"/>
</dbReference>
<dbReference type="SMART" id="SM00387">
    <property type="entry name" value="HATPase_c"/>
    <property type="match status" value="1"/>
</dbReference>
<dbReference type="Pfam" id="PF00512">
    <property type="entry name" value="HisKA"/>
    <property type="match status" value="1"/>
</dbReference>
<feature type="domain" description="HAMP" evidence="13">
    <location>
        <begin position="183"/>
        <end position="236"/>
    </location>
</feature>
<dbReference type="Gene3D" id="1.10.287.130">
    <property type="match status" value="1"/>
</dbReference>
<name>A0A3B0SAW8_9ZZZZ</name>
<dbReference type="GO" id="GO:0005886">
    <property type="term" value="C:plasma membrane"/>
    <property type="evidence" value="ECO:0007669"/>
    <property type="project" value="TreeGrafter"/>
</dbReference>
<dbReference type="Pfam" id="PF00672">
    <property type="entry name" value="HAMP"/>
    <property type="match status" value="1"/>
</dbReference>
<dbReference type="PANTHER" id="PTHR45436:SF8">
    <property type="entry name" value="HISTIDINE KINASE"/>
    <property type="match status" value="1"/>
</dbReference>
<keyword evidence="5 14" id="KW-0808">Transferase</keyword>
<dbReference type="PRINTS" id="PR00344">
    <property type="entry name" value="BCTRLSENSOR"/>
</dbReference>
<evidence type="ECO:0000256" key="2">
    <source>
        <dbReference type="ARBA" id="ARBA00004370"/>
    </source>
</evidence>
<comment type="catalytic activity">
    <reaction evidence="1">
        <text>ATP + protein L-histidine = ADP + protein N-phospho-L-histidine.</text>
        <dbReference type="EC" id="2.7.13.3"/>
    </reaction>
</comment>
<dbReference type="Pfam" id="PF02518">
    <property type="entry name" value="HATPase_c"/>
    <property type="match status" value="1"/>
</dbReference>
<dbReference type="InterPro" id="IPR003594">
    <property type="entry name" value="HATPase_dom"/>
</dbReference>
<gene>
    <name evidence="14" type="ORF">MNBD_ALPHA08-83</name>
</gene>
<reference evidence="14" key="1">
    <citation type="submission" date="2018-06" db="EMBL/GenBank/DDBJ databases">
        <authorList>
            <person name="Zhirakovskaya E."/>
        </authorList>
    </citation>
    <scope>NUCLEOTIDE SEQUENCE</scope>
</reference>
<dbReference type="EC" id="2.7.13.3" evidence="3"/>
<evidence type="ECO:0000256" key="8">
    <source>
        <dbReference type="ARBA" id="ARBA00022989"/>
    </source>
</evidence>
<dbReference type="InterPro" id="IPR003660">
    <property type="entry name" value="HAMP_dom"/>
</dbReference>
<protein>
    <recommendedName>
        <fullName evidence="3">histidine kinase</fullName>
        <ecNumber evidence="3">2.7.13.3</ecNumber>
    </recommendedName>
</protein>
<dbReference type="InterPro" id="IPR004358">
    <property type="entry name" value="Sig_transdc_His_kin-like_C"/>
</dbReference>
<dbReference type="CDD" id="cd06225">
    <property type="entry name" value="HAMP"/>
    <property type="match status" value="1"/>
</dbReference>
<dbReference type="GO" id="GO:0000155">
    <property type="term" value="F:phosphorelay sensor kinase activity"/>
    <property type="evidence" value="ECO:0007669"/>
    <property type="project" value="InterPro"/>
</dbReference>
<keyword evidence="7" id="KW-0418">Kinase</keyword>
<keyword evidence="4" id="KW-0597">Phosphoprotein</keyword>
<keyword evidence="6 11" id="KW-0812">Transmembrane</keyword>
<comment type="subcellular location">
    <subcellularLocation>
        <location evidence="2">Membrane</location>
    </subcellularLocation>
</comment>
<feature type="domain" description="Histidine kinase" evidence="12">
    <location>
        <begin position="244"/>
        <end position="460"/>
    </location>
</feature>
<organism evidence="14">
    <name type="scientific">hydrothermal vent metagenome</name>
    <dbReference type="NCBI Taxonomy" id="652676"/>
    <lineage>
        <taxon>unclassified sequences</taxon>
        <taxon>metagenomes</taxon>
        <taxon>ecological metagenomes</taxon>
    </lineage>
</organism>
<dbReference type="Gene3D" id="3.30.565.10">
    <property type="entry name" value="Histidine kinase-like ATPase, C-terminal domain"/>
    <property type="match status" value="1"/>
</dbReference>
<dbReference type="Gene3D" id="6.10.340.10">
    <property type="match status" value="1"/>
</dbReference>
<dbReference type="PROSITE" id="PS50109">
    <property type="entry name" value="HIS_KIN"/>
    <property type="match status" value="1"/>
</dbReference>
<evidence type="ECO:0000256" key="5">
    <source>
        <dbReference type="ARBA" id="ARBA00022679"/>
    </source>
</evidence>
<evidence type="ECO:0000256" key="9">
    <source>
        <dbReference type="ARBA" id="ARBA00023012"/>
    </source>
</evidence>
<sequence length="461" mass="50467">MMVSLKVLKTSSFRLAAIYLTVFAISIGAVLSYVYWNTVVLLQEQTDDTIGAEVQGLAEQYRQRGLSGLIEVIKSRSKENNGSVYLFTNFVGRRMAGNLNSLPVGAVGDEGWFEFPYGVRTLSGREQHVARAYHLELAGGFTLVVGRDVEERLRLAELIRTALYWALGLAAVFGVSGSLLLSRNFLARIDSISATSRTIMAGDLTGRMPVSGTGDELDRLALSLNDMLDQIERLMSGMKEVSSNVAHDLRTPLTRMRSRVEAALRSDTPKDQRAALESTLSETDQLLATFNALLSIAKAESGQARAGFIEVDVVELIAEMADLYEPIIEDLSGTLSVHTDPGTKLRADRQLLAQMLTNLIDNVLKYGLDPKTGEPHVELFAGQTADEVTIYVADKGPGIEESDRPRVTERFVRLEKSRSASGNGLGLSLVKGVMKLHNGTLDLQDNNPGLKVLMRFKKTLS</sequence>
<evidence type="ECO:0000256" key="10">
    <source>
        <dbReference type="ARBA" id="ARBA00023136"/>
    </source>
</evidence>
<dbReference type="PROSITE" id="PS50885">
    <property type="entry name" value="HAMP"/>
    <property type="match status" value="1"/>
</dbReference>
<dbReference type="InterPro" id="IPR036890">
    <property type="entry name" value="HATPase_C_sf"/>
</dbReference>
<keyword evidence="8 11" id="KW-1133">Transmembrane helix</keyword>
<accession>A0A3B0SAW8</accession>
<dbReference type="SMART" id="SM00388">
    <property type="entry name" value="HisKA"/>
    <property type="match status" value="1"/>
</dbReference>
<dbReference type="SUPFAM" id="SSF47384">
    <property type="entry name" value="Homodimeric domain of signal transducing histidine kinase"/>
    <property type="match status" value="1"/>
</dbReference>
<evidence type="ECO:0000256" key="4">
    <source>
        <dbReference type="ARBA" id="ARBA00022553"/>
    </source>
</evidence>
<dbReference type="InterPro" id="IPR050428">
    <property type="entry name" value="TCS_sensor_his_kinase"/>
</dbReference>
<dbReference type="AlphaFoldDB" id="A0A3B0SAW8"/>
<dbReference type="InterPro" id="IPR036097">
    <property type="entry name" value="HisK_dim/P_sf"/>
</dbReference>
<keyword evidence="9" id="KW-0902">Two-component regulatory system</keyword>